<gene>
    <name evidence="1" type="ORF">TMSB3V08_LOCUS10960</name>
</gene>
<reference evidence="1" key="1">
    <citation type="submission" date="2020-11" db="EMBL/GenBank/DDBJ databases">
        <authorList>
            <person name="Tran Van P."/>
        </authorList>
    </citation>
    <scope>NUCLEOTIDE SEQUENCE</scope>
</reference>
<protein>
    <submittedName>
        <fullName evidence="1">Uncharacterized protein</fullName>
    </submittedName>
</protein>
<sequence length="249" mass="28932">MEYPDPCHQVKDELQNELIGGVKPEKTVESIRSQMSETFDKERDEVAHQPNTVTPTILNNFVIFWSIQYLTLSNPLDEFLKHIVCPHTVKMLVNSERSQELVWTCLADMFVYLEENKLISPQSISKQFLEVLQYAWPQEYFKYFRTCLCKISSLSSNCFLEFELMKLKDFCEDDRRTLPHLYNRVAVILKLFYASHGRFIVRVHSLVVAVFDRGSPFFILERAPVPITAPELEDGGCISSFNNTIYTSP</sequence>
<dbReference type="EMBL" id="OB797408">
    <property type="protein sequence ID" value="CAD7434307.1"/>
    <property type="molecule type" value="Genomic_DNA"/>
</dbReference>
<name>A0A7R9HTF2_9NEOP</name>
<evidence type="ECO:0000313" key="1">
    <source>
        <dbReference type="EMBL" id="CAD7434307.1"/>
    </source>
</evidence>
<accession>A0A7R9HTF2</accession>
<organism evidence="1">
    <name type="scientific">Timema monikensis</name>
    <dbReference type="NCBI Taxonomy" id="170555"/>
    <lineage>
        <taxon>Eukaryota</taxon>
        <taxon>Metazoa</taxon>
        <taxon>Ecdysozoa</taxon>
        <taxon>Arthropoda</taxon>
        <taxon>Hexapoda</taxon>
        <taxon>Insecta</taxon>
        <taxon>Pterygota</taxon>
        <taxon>Neoptera</taxon>
        <taxon>Polyneoptera</taxon>
        <taxon>Phasmatodea</taxon>
        <taxon>Timematodea</taxon>
        <taxon>Timematoidea</taxon>
        <taxon>Timematidae</taxon>
        <taxon>Timema</taxon>
    </lineage>
</organism>
<proteinExistence type="predicted"/>
<dbReference type="AlphaFoldDB" id="A0A7R9HTF2"/>